<feature type="transmembrane region" description="Helical" evidence="1">
    <location>
        <begin position="6"/>
        <end position="21"/>
    </location>
</feature>
<name>A0A1I6GWF7_9FLAO</name>
<sequence>MWYVLTQLSLFGLYSLFYIFTPTRIRIIFLLMSFYHYMAFFAEILGFGLSSKIVFSSEGLVLMVFFFELILIRNSKYIKRIFLFDDNTSSLELFIEAIEGRNQKLNKKILEVRKQIDDSRSIRDIYQLYYLKVLAKKELQKYDNVVAKNGNRHFIKNWIIPICLILMLMLKIWVYYFDESNREFNLFGVWFSHSFGFVDAKSFAWYFTGKLEIIVYSIAWIIYSESWWKYVILPGICLYCLQFWEIFQSKLSLETDITIQAIPLTIAVVIFSSVITKLVLTKAQLLDNIEYLEDEMERRLDQAV</sequence>
<evidence type="ECO:0000313" key="2">
    <source>
        <dbReference type="EMBL" id="SFR46518.1"/>
    </source>
</evidence>
<dbReference type="AlphaFoldDB" id="A0A1I6GWF7"/>
<feature type="transmembrane region" description="Helical" evidence="1">
    <location>
        <begin position="230"/>
        <end position="247"/>
    </location>
</feature>
<proteinExistence type="predicted"/>
<feature type="transmembrane region" description="Helical" evidence="1">
    <location>
        <begin position="259"/>
        <end position="280"/>
    </location>
</feature>
<dbReference type="STRING" id="400055.SAMN04490243_1818"/>
<keyword evidence="1" id="KW-0472">Membrane</keyword>
<protein>
    <submittedName>
        <fullName evidence="2">Uncharacterized protein</fullName>
    </submittedName>
</protein>
<organism evidence="2 3">
    <name type="scientific">Robiginitalea myxolifaciens</name>
    <dbReference type="NCBI Taxonomy" id="400055"/>
    <lineage>
        <taxon>Bacteria</taxon>
        <taxon>Pseudomonadati</taxon>
        <taxon>Bacteroidota</taxon>
        <taxon>Flavobacteriia</taxon>
        <taxon>Flavobacteriales</taxon>
        <taxon>Flavobacteriaceae</taxon>
        <taxon>Robiginitalea</taxon>
    </lineage>
</organism>
<reference evidence="2 3" key="1">
    <citation type="submission" date="2016-10" db="EMBL/GenBank/DDBJ databases">
        <authorList>
            <person name="de Groot N.N."/>
        </authorList>
    </citation>
    <scope>NUCLEOTIDE SEQUENCE [LARGE SCALE GENOMIC DNA]</scope>
    <source>
        <strain evidence="2 3">DSM 21019</strain>
    </source>
</reference>
<feature type="transmembrane region" description="Helical" evidence="1">
    <location>
        <begin position="203"/>
        <end position="223"/>
    </location>
</feature>
<evidence type="ECO:0000256" key="1">
    <source>
        <dbReference type="SAM" id="Phobius"/>
    </source>
</evidence>
<feature type="transmembrane region" description="Helical" evidence="1">
    <location>
        <begin position="53"/>
        <end position="72"/>
    </location>
</feature>
<keyword evidence="3" id="KW-1185">Reference proteome</keyword>
<gene>
    <name evidence="2" type="ORF">SAMN04490243_1818</name>
</gene>
<keyword evidence="1" id="KW-1133">Transmembrane helix</keyword>
<evidence type="ECO:0000313" key="3">
    <source>
        <dbReference type="Proteomes" id="UP000199534"/>
    </source>
</evidence>
<feature type="transmembrane region" description="Helical" evidence="1">
    <location>
        <begin position="28"/>
        <end position="47"/>
    </location>
</feature>
<keyword evidence="1" id="KW-0812">Transmembrane</keyword>
<dbReference type="Proteomes" id="UP000199534">
    <property type="component" value="Unassembled WGS sequence"/>
</dbReference>
<dbReference type="EMBL" id="FOYQ01000002">
    <property type="protein sequence ID" value="SFR46518.1"/>
    <property type="molecule type" value="Genomic_DNA"/>
</dbReference>
<feature type="transmembrane region" description="Helical" evidence="1">
    <location>
        <begin position="158"/>
        <end position="177"/>
    </location>
</feature>
<accession>A0A1I6GWF7</accession>